<dbReference type="EMBL" id="JAEFCI010001915">
    <property type="protein sequence ID" value="KAG5462599.1"/>
    <property type="molecule type" value="Genomic_DNA"/>
</dbReference>
<dbReference type="InterPro" id="IPR043502">
    <property type="entry name" value="DNA/RNA_pol_sf"/>
</dbReference>
<dbReference type="OrthoDB" id="5599163at2759"/>
<accession>A0A8H8A000</accession>
<evidence type="ECO:0000313" key="1">
    <source>
        <dbReference type="EMBL" id="KAG5462599.1"/>
    </source>
</evidence>
<dbReference type="AlphaFoldDB" id="A0A8H8A000"/>
<gene>
    <name evidence="1" type="ORF">BJ554DRAFT_4469</name>
</gene>
<evidence type="ECO:0000313" key="2">
    <source>
        <dbReference type="Proteomes" id="UP000673691"/>
    </source>
</evidence>
<comment type="caution">
    <text evidence="1">The sequence shown here is derived from an EMBL/GenBank/DDBJ whole genome shotgun (WGS) entry which is preliminary data.</text>
</comment>
<organism evidence="1 2">
    <name type="scientific">Olpidium bornovanus</name>
    <dbReference type="NCBI Taxonomy" id="278681"/>
    <lineage>
        <taxon>Eukaryota</taxon>
        <taxon>Fungi</taxon>
        <taxon>Fungi incertae sedis</taxon>
        <taxon>Olpidiomycota</taxon>
        <taxon>Olpidiomycotina</taxon>
        <taxon>Olpidiomycetes</taxon>
        <taxon>Olpidiales</taxon>
        <taxon>Olpidiaceae</taxon>
        <taxon>Olpidium</taxon>
    </lineage>
</organism>
<proteinExistence type="predicted"/>
<dbReference type="Gene3D" id="3.10.10.10">
    <property type="entry name" value="HIV Type 1 Reverse Transcriptase, subunit A, domain 1"/>
    <property type="match status" value="1"/>
</dbReference>
<keyword evidence="2" id="KW-1185">Reference proteome</keyword>
<sequence length="253" mass="28980">MESLGAFLELQRLVSELKLIDQMDSRDERFAQVQTLYKTVNKKVRSVAVELPPDAWDRIQLARKEPRLRPAEVIGHTFMEATLNSIRINQGKFGMLTKREEVEFCLMIGHHGRAFAFDKSEIGCVDPTVVPPVIIFTVPHVLWNLKPIPVLRVHFAQLLELLRDRLHKQVIKRGNGPYANRLFTVPKKNGKLRFIQDLQPANKMTICNAGVGRFLEEYVCNTQKARSVEANDFLLRVRDRCTSAFEAVGSTRE</sequence>
<dbReference type="Proteomes" id="UP000673691">
    <property type="component" value="Unassembled WGS sequence"/>
</dbReference>
<name>A0A8H8A000_9FUNG</name>
<reference evidence="1 2" key="1">
    <citation type="journal article" name="Sci. Rep.">
        <title>Genome-scale phylogenetic analyses confirm Olpidium as the closest living zoosporic fungus to the non-flagellated, terrestrial fungi.</title>
        <authorList>
            <person name="Chang Y."/>
            <person name="Rochon D."/>
            <person name="Sekimoto S."/>
            <person name="Wang Y."/>
            <person name="Chovatia M."/>
            <person name="Sandor L."/>
            <person name="Salamov A."/>
            <person name="Grigoriev I.V."/>
            <person name="Stajich J.E."/>
            <person name="Spatafora J.W."/>
        </authorList>
    </citation>
    <scope>NUCLEOTIDE SEQUENCE [LARGE SCALE GENOMIC DNA]</scope>
    <source>
        <strain evidence="1">S191</strain>
    </source>
</reference>
<protein>
    <submittedName>
        <fullName evidence="1">Uncharacterized protein</fullName>
    </submittedName>
</protein>
<dbReference type="SUPFAM" id="SSF56672">
    <property type="entry name" value="DNA/RNA polymerases"/>
    <property type="match status" value="1"/>
</dbReference>